<organism evidence="6 7">
    <name type="scientific">Hydrogenispora ethanolica</name>
    <dbReference type="NCBI Taxonomy" id="1082276"/>
    <lineage>
        <taxon>Bacteria</taxon>
        <taxon>Bacillati</taxon>
        <taxon>Bacillota</taxon>
        <taxon>Hydrogenispora</taxon>
    </lineage>
</organism>
<keyword evidence="7" id="KW-1185">Reference proteome</keyword>
<dbReference type="PANTHER" id="PTHR43649:SF31">
    <property type="entry name" value="SN-GLYCEROL-3-PHOSPHATE-BINDING PERIPLASMIC PROTEIN UGPB"/>
    <property type="match status" value="1"/>
</dbReference>
<dbReference type="PANTHER" id="PTHR43649">
    <property type="entry name" value="ARABINOSE-BINDING PROTEIN-RELATED"/>
    <property type="match status" value="1"/>
</dbReference>
<dbReference type="GO" id="GO:0030313">
    <property type="term" value="C:cell envelope"/>
    <property type="evidence" value="ECO:0007669"/>
    <property type="project" value="UniProtKB-SubCell"/>
</dbReference>
<dbReference type="Proteomes" id="UP000295008">
    <property type="component" value="Unassembled WGS sequence"/>
</dbReference>
<feature type="chain" id="PRO_5020308556" evidence="5">
    <location>
        <begin position="23"/>
        <end position="438"/>
    </location>
</feature>
<keyword evidence="4 5" id="KW-0732">Signal</keyword>
<dbReference type="InterPro" id="IPR050490">
    <property type="entry name" value="Bact_solute-bd_prot1"/>
</dbReference>
<evidence type="ECO:0000313" key="6">
    <source>
        <dbReference type="EMBL" id="TCL70866.1"/>
    </source>
</evidence>
<reference evidence="6 7" key="1">
    <citation type="submission" date="2019-03" db="EMBL/GenBank/DDBJ databases">
        <title>Genomic Encyclopedia of Type Strains, Phase IV (KMG-IV): sequencing the most valuable type-strain genomes for metagenomic binning, comparative biology and taxonomic classification.</title>
        <authorList>
            <person name="Goeker M."/>
        </authorList>
    </citation>
    <scope>NUCLEOTIDE SEQUENCE [LARGE SCALE GENOMIC DNA]</scope>
    <source>
        <strain evidence="6 7">LX-B</strain>
    </source>
</reference>
<sequence>MRRFWLMALVLLVALSSMSVLAAPKVTLRYALWDSNQQPAMEASIKEFMKRNPNIDVKVELTEWTDYWTKITTGVASGTLPDVFWGHLAYFSGLITKGALADLTPMIKKDKIDLSIYYKSLVGNWNYKGKQYGIPKDWDTIAIFYNKNLLDKAHVPYPSEDWSWNPKDGGEFLQVLQKLTIDANGKNATEKGFDKNKVAQYGFGEVAGDNMQGGWLNFVWMNGGTGVLNKPYGDKFVLDQPKAVETLQFWGDLVSKYGVAPSTFATQTGSANAWELFTAQKIAMVPEGSWMLSAARANLKFNWDVALLPKGPAGRYSCFNGLAHNIYAKTKHLKEAWRLVKWMDGYESQQIVSKHGVVFPAISKLMPVYLEATKSKGPAHIQYFIDETAKTGLWPMHVNWNPLFDIIGRELNTAFSGSITAKEAIQNIKAQVQPLLKP</sequence>
<dbReference type="Gene3D" id="3.40.190.10">
    <property type="entry name" value="Periplasmic binding protein-like II"/>
    <property type="match status" value="1"/>
</dbReference>
<dbReference type="SUPFAM" id="SSF53850">
    <property type="entry name" value="Periplasmic binding protein-like II"/>
    <property type="match status" value="1"/>
</dbReference>
<comment type="similarity">
    <text evidence="2">Belongs to the bacterial solute-binding protein 1 family.</text>
</comment>
<evidence type="ECO:0000256" key="3">
    <source>
        <dbReference type="ARBA" id="ARBA00022448"/>
    </source>
</evidence>
<accession>A0A4R1RWA6</accession>
<dbReference type="CDD" id="cd13585">
    <property type="entry name" value="PBP2_TMBP_like"/>
    <property type="match status" value="1"/>
</dbReference>
<name>A0A4R1RWA6_HYDET</name>
<dbReference type="Pfam" id="PF13416">
    <property type="entry name" value="SBP_bac_8"/>
    <property type="match status" value="1"/>
</dbReference>
<comment type="subcellular location">
    <subcellularLocation>
        <location evidence="1">Cell envelope</location>
    </subcellularLocation>
</comment>
<evidence type="ECO:0000256" key="2">
    <source>
        <dbReference type="ARBA" id="ARBA00008520"/>
    </source>
</evidence>
<dbReference type="EMBL" id="SLUN01000008">
    <property type="protein sequence ID" value="TCL70866.1"/>
    <property type="molecule type" value="Genomic_DNA"/>
</dbReference>
<dbReference type="OrthoDB" id="9782846at2"/>
<proteinExistence type="inferred from homology"/>
<evidence type="ECO:0000256" key="1">
    <source>
        <dbReference type="ARBA" id="ARBA00004196"/>
    </source>
</evidence>
<keyword evidence="3" id="KW-0813">Transport</keyword>
<dbReference type="RefSeq" id="WP_132013841.1">
    <property type="nucleotide sequence ID" value="NZ_SLUN01000008.1"/>
</dbReference>
<feature type="signal peptide" evidence="5">
    <location>
        <begin position="1"/>
        <end position="22"/>
    </location>
</feature>
<evidence type="ECO:0000256" key="5">
    <source>
        <dbReference type="SAM" id="SignalP"/>
    </source>
</evidence>
<evidence type="ECO:0000313" key="7">
    <source>
        <dbReference type="Proteomes" id="UP000295008"/>
    </source>
</evidence>
<gene>
    <name evidence="6" type="ORF">EDC14_100811</name>
</gene>
<dbReference type="InterPro" id="IPR006059">
    <property type="entry name" value="SBP"/>
</dbReference>
<comment type="caution">
    <text evidence="6">The sequence shown here is derived from an EMBL/GenBank/DDBJ whole genome shotgun (WGS) entry which is preliminary data.</text>
</comment>
<evidence type="ECO:0000256" key="4">
    <source>
        <dbReference type="ARBA" id="ARBA00022729"/>
    </source>
</evidence>
<dbReference type="AlphaFoldDB" id="A0A4R1RWA6"/>
<protein>
    <submittedName>
        <fullName evidence="6">Carbohydrate ABC transporter substrate-binding protein (CUT1 family)</fullName>
    </submittedName>
</protein>